<dbReference type="GO" id="GO:0008757">
    <property type="term" value="F:S-adenosylmethionine-dependent methyltransferase activity"/>
    <property type="evidence" value="ECO:0007669"/>
    <property type="project" value="InterPro"/>
</dbReference>
<gene>
    <name evidence="2" type="ORF">SAMN02745702_01971</name>
</gene>
<dbReference type="PRINTS" id="PR00778">
    <property type="entry name" value="HTHARSR"/>
</dbReference>
<dbReference type="AlphaFoldDB" id="A0A1T4WB87"/>
<dbReference type="STRING" id="1121442.SAMN02745702_01971"/>
<dbReference type="GO" id="GO:0003700">
    <property type="term" value="F:DNA-binding transcription factor activity"/>
    <property type="evidence" value="ECO:0007669"/>
    <property type="project" value="InterPro"/>
</dbReference>
<feature type="domain" description="HTH arsR-type" evidence="1">
    <location>
        <begin position="1"/>
        <end position="89"/>
    </location>
</feature>
<keyword evidence="3" id="KW-1185">Reference proteome</keyword>
<dbReference type="InterPro" id="IPR029063">
    <property type="entry name" value="SAM-dependent_MTases_sf"/>
</dbReference>
<dbReference type="SUPFAM" id="SSF46785">
    <property type="entry name" value="Winged helix' DNA-binding domain"/>
    <property type="match status" value="1"/>
</dbReference>
<dbReference type="InterPro" id="IPR013216">
    <property type="entry name" value="Methyltransf_11"/>
</dbReference>
<evidence type="ECO:0000313" key="2">
    <source>
        <dbReference type="EMBL" id="SKA74552.1"/>
    </source>
</evidence>
<accession>A0A1T4WB87</accession>
<dbReference type="PROSITE" id="PS50987">
    <property type="entry name" value="HTH_ARSR_2"/>
    <property type="match status" value="1"/>
</dbReference>
<dbReference type="PANTHER" id="PTHR42912">
    <property type="entry name" value="METHYLTRANSFERASE"/>
    <property type="match status" value="1"/>
</dbReference>
<dbReference type="RefSeq" id="WP_078685253.1">
    <property type="nucleotide sequence ID" value="NZ_FUYA01000006.1"/>
</dbReference>
<dbReference type="InterPro" id="IPR050508">
    <property type="entry name" value="Methyltransf_Superfamily"/>
</dbReference>
<dbReference type="SUPFAM" id="SSF53335">
    <property type="entry name" value="S-adenosyl-L-methionine-dependent methyltransferases"/>
    <property type="match status" value="1"/>
</dbReference>
<dbReference type="Pfam" id="PF01022">
    <property type="entry name" value="HTH_5"/>
    <property type="match status" value="1"/>
</dbReference>
<organism evidence="2 3">
    <name type="scientific">Desulfobaculum bizertense DSM 18034</name>
    <dbReference type="NCBI Taxonomy" id="1121442"/>
    <lineage>
        <taxon>Bacteria</taxon>
        <taxon>Pseudomonadati</taxon>
        <taxon>Thermodesulfobacteriota</taxon>
        <taxon>Desulfovibrionia</taxon>
        <taxon>Desulfovibrionales</taxon>
        <taxon>Desulfovibrionaceae</taxon>
        <taxon>Desulfobaculum</taxon>
    </lineage>
</organism>
<dbReference type="InterPro" id="IPR011991">
    <property type="entry name" value="ArsR-like_HTH"/>
</dbReference>
<reference evidence="2 3" key="1">
    <citation type="submission" date="2017-02" db="EMBL/GenBank/DDBJ databases">
        <authorList>
            <person name="Peterson S.W."/>
        </authorList>
    </citation>
    <scope>NUCLEOTIDE SEQUENCE [LARGE SCALE GENOMIC DNA]</scope>
    <source>
        <strain evidence="2 3">DSM 18034</strain>
    </source>
</reference>
<protein>
    <submittedName>
        <fullName evidence="2">Transcriptional regulator, ArsR family</fullName>
    </submittedName>
</protein>
<dbReference type="Proteomes" id="UP000189733">
    <property type="component" value="Unassembled WGS sequence"/>
</dbReference>
<dbReference type="InterPro" id="IPR036390">
    <property type="entry name" value="WH_DNA-bd_sf"/>
</dbReference>
<name>A0A1T4WB87_9BACT</name>
<dbReference type="EMBL" id="FUYA01000006">
    <property type="protein sequence ID" value="SKA74552.1"/>
    <property type="molecule type" value="Genomic_DNA"/>
</dbReference>
<dbReference type="Pfam" id="PF08241">
    <property type="entry name" value="Methyltransf_11"/>
    <property type="match status" value="1"/>
</dbReference>
<dbReference type="NCBIfam" id="NF033788">
    <property type="entry name" value="HTH_metalloreg"/>
    <property type="match status" value="1"/>
</dbReference>
<evidence type="ECO:0000259" key="1">
    <source>
        <dbReference type="PROSITE" id="PS50987"/>
    </source>
</evidence>
<dbReference type="CDD" id="cd02440">
    <property type="entry name" value="AdoMet_MTases"/>
    <property type="match status" value="1"/>
</dbReference>
<proteinExistence type="predicted"/>
<dbReference type="Gene3D" id="3.40.50.150">
    <property type="entry name" value="Vaccinia Virus protein VP39"/>
    <property type="match status" value="1"/>
</dbReference>
<dbReference type="Gene3D" id="1.10.10.10">
    <property type="entry name" value="Winged helix-like DNA-binding domain superfamily/Winged helix DNA-binding domain"/>
    <property type="match status" value="1"/>
</dbReference>
<dbReference type="CDD" id="cd00090">
    <property type="entry name" value="HTH_ARSR"/>
    <property type="match status" value="1"/>
</dbReference>
<evidence type="ECO:0000313" key="3">
    <source>
        <dbReference type="Proteomes" id="UP000189733"/>
    </source>
</evidence>
<dbReference type="OrthoDB" id="9789575at2"/>
<dbReference type="InterPro" id="IPR036388">
    <property type="entry name" value="WH-like_DNA-bd_sf"/>
</dbReference>
<sequence length="307" mass="34129">MRILHFSKALSDETRLRLLRVLYDFELSVGELVEVLQLKQSRISRHLKILSEAGLLVSRRDGQWVYYRATESGAAGEYLSLLDEFITGEAALQEDADAAAQCVAARRQETAEFFGAIAEDWSQLRQKTLGGLRVEELVLSRMESVRCAVDLGCGTGELLASLAHKAARVIGVDNSPEMLAEAHRLFGEHAEASGRVSLRIGDLEHLPLADGEVDFAVMCLSLHHLAAPREGISEAFRVLSHSGRFVLLDFEKHEEESMRTESGDRWLGFAPEVVQAWLKGIGFEIAHEDRLPLPSGLVLRVFEALKR</sequence>
<dbReference type="SMART" id="SM00418">
    <property type="entry name" value="HTH_ARSR"/>
    <property type="match status" value="1"/>
</dbReference>
<dbReference type="InterPro" id="IPR001845">
    <property type="entry name" value="HTH_ArsR_DNA-bd_dom"/>
</dbReference>